<keyword evidence="4" id="KW-0143">Chaperone</keyword>
<dbReference type="STRING" id="394193.SAMN04489732_120194"/>
<evidence type="ECO:0000256" key="1">
    <source>
        <dbReference type="ARBA" id="ARBA00004496"/>
    </source>
</evidence>
<evidence type="ECO:0000313" key="5">
    <source>
        <dbReference type="EMBL" id="SEP52527.1"/>
    </source>
</evidence>
<evidence type="ECO:0000313" key="6">
    <source>
        <dbReference type="Proteomes" id="UP000198582"/>
    </source>
</evidence>
<dbReference type="OrthoDB" id="3687316at2"/>
<dbReference type="AlphaFoldDB" id="A0A1H8YK53"/>
<sequence>MADRFEFVLDVVEALVVGQATGGDIRQYPLRIGTVPSDPVRFIRVATEVYRALEDRRLSIQGELRPQVRAAFALIAKHRVSVAVTGVDGLGADIAVLALTDGRQALGITQDPRSDDLLFSLFDDEDLVEVVTGVLPPARAATTGAHTVHRKATETVSKMTARRRAEAAEDEEETDAFGMIEVSGVVRPQRGERRPAPSANGGVEVLERVLAAPRLGGGHLAVTAWSRHGERLAGDPISWLDTEDGRYLVHTATGDSGELSAKYVPAGRAEVARAVRNAIAAVY</sequence>
<comment type="subcellular location">
    <subcellularLocation>
        <location evidence="1">Cytoplasm</location>
    </subcellularLocation>
</comment>
<evidence type="ECO:0000256" key="2">
    <source>
        <dbReference type="ARBA" id="ARBA00006411"/>
    </source>
</evidence>
<dbReference type="RefSeq" id="WP_091625890.1">
    <property type="nucleotide sequence ID" value="NZ_FOEF01000020.1"/>
</dbReference>
<keyword evidence="6" id="KW-1185">Reference proteome</keyword>
<comment type="similarity">
    <text evidence="2">Belongs to the EspG family.</text>
</comment>
<name>A0A1H8YK53_9PSEU</name>
<evidence type="ECO:0000256" key="3">
    <source>
        <dbReference type="ARBA" id="ARBA00022490"/>
    </source>
</evidence>
<protein>
    <submittedName>
        <fullName evidence="5">EspG family protein</fullName>
    </submittedName>
</protein>
<dbReference type="Proteomes" id="UP000198582">
    <property type="component" value="Unassembled WGS sequence"/>
</dbReference>
<accession>A0A1H8YK53</accession>
<proteinExistence type="inferred from homology"/>
<dbReference type="EMBL" id="FOEF01000020">
    <property type="protein sequence ID" value="SEP52527.1"/>
    <property type="molecule type" value="Genomic_DNA"/>
</dbReference>
<keyword evidence="3" id="KW-0963">Cytoplasm</keyword>
<reference evidence="5 6" key="1">
    <citation type="submission" date="2016-10" db="EMBL/GenBank/DDBJ databases">
        <authorList>
            <person name="de Groot N.N."/>
        </authorList>
    </citation>
    <scope>NUCLEOTIDE SEQUENCE [LARGE SCALE GENOMIC DNA]</scope>
    <source>
        <strain evidence="5 6">DSM 44993</strain>
    </source>
</reference>
<evidence type="ECO:0000256" key="4">
    <source>
        <dbReference type="ARBA" id="ARBA00023186"/>
    </source>
</evidence>
<dbReference type="InterPro" id="IPR025734">
    <property type="entry name" value="EspG"/>
</dbReference>
<gene>
    <name evidence="5" type="ORF">SAMN04489732_120194</name>
</gene>
<organism evidence="5 6">
    <name type="scientific">Amycolatopsis saalfeldensis</name>
    <dbReference type="NCBI Taxonomy" id="394193"/>
    <lineage>
        <taxon>Bacteria</taxon>
        <taxon>Bacillati</taxon>
        <taxon>Actinomycetota</taxon>
        <taxon>Actinomycetes</taxon>
        <taxon>Pseudonocardiales</taxon>
        <taxon>Pseudonocardiaceae</taxon>
        <taxon>Amycolatopsis</taxon>
    </lineage>
</organism>
<dbReference type="Pfam" id="PF14011">
    <property type="entry name" value="ESX-1_EspG"/>
    <property type="match status" value="1"/>
</dbReference>